<comment type="function">
    <text evidence="7">Involved in the targeting and/or fusion of transport vesicles to their target membrane.</text>
</comment>
<keyword evidence="2" id="KW-0813">Transport</keyword>
<dbReference type="InterPro" id="IPR042855">
    <property type="entry name" value="V_SNARE_CC"/>
</dbReference>
<evidence type="ECO:0000256" key="5">
    <source>
        <dbReference type="ARBA" id="ARBA00022989"/>
    </source>
</evidence>
<dbReference type="CDD" id="cd15843">
    <property type="entry name" value="R-SNARE"/>
    <property type="match status" value="1"/>
</dbReference>
<dbReference type="Gene3D" id="1.20.5.110">
    <property type="match status" value="1"/>
</dbReference>
<dbReference type="SUPFAM" id="SSF58038">
    <property type="entry name" value="SNARE fusion complex"/>
    <property type="match status" value="1"/>
</dbReference>
<feature type="chain" id="PRO_5042138617" evidence="12">
    <location>
        <begin position="17"/>
        <end position="240"/>
    </location>
</feature>
<keyword evidence="3 11" id="KW-0812">Transmembrane</keyword>
<comment type="similarity">
    <text evidence="1">Belongs to the synaptobrevin family.</text>
</comment>
<dbReference type="EMBL" id="BSYO01000005">
    <property type="protein sequence ID" value="GMH04556.1"/>
    <property type="molecule type" value="Genomic_DNA"/>
</dbReference>
<dbReference type="FunFam" id="3.30.450.50:FF:000008">
    <property type="entry name" value="Vesicle-associated membrane protein 711"/>
    <property type="match status" value="1"/>
</dbReference>
<feature type="domain" description="V-SNARE coiled-coil homology" evidence="14">
    <location>
        <begin position="126"/>
        <end position="186"/>
    </location>
</feature>
<dbReference type="PRINTS" id="PR00219">
    <property type="entry name" value="SYNAPTOBREVN"/>
</dbReference>
<dbReference type="InterPro" id="IPR011012">
    <property type="entry name" value="Longin-like_dom_sf"/>
</dbReference>
<dbReference type="SUPFAM" id="SSF64356">
    <property type="entry name" value="SNARE-like"/>
    <property type="match status" value="1"/>
</dbReference>
<feature type="transmembrane region" description="Helical" evidence="11">
    <location>
        <begin position="190"/>
        <end position="209"/>
    </location>
</feature>
<dbReference type="Pfam" id="PF13774">
    <property type="entry name" value="Longin"/>
    <property type="match status" value="1"/>
</dbReference>
<name>A0AAD3S539_NEPGR</name>
<evidence type="ECO:0000313" key="16">
    <source>
        <dbReference type="Proteomes" id="UP001279734"/>
    </source>
</evidence>
<keyword evidence="5 11" id="KW-1133">Transmembrane helix</keyword>
<evidence type="ECO:0000256" key="3">
    <source>
        <dbReference type="ARBA" id="ARBA00022692"/>
    </source>
</evidence>
<evidence type="ECO:0000256" key="2">
    <source>
        <dbReference type="ARBA" id="ARBA00022448"/>
    </source>
</evidence>
<feature type="signal peptide" evidence="12">
    <location>
        <begin position="1"/>
        <end position="16"/>
    </location>
</feature>
<dbReference type="CDD" id="cd14824">
    <property type="entry name" value="Longin"/>
    <property type="match status" value="1"/>
</dbReference>
<sequence>MAILYALVARGSVVLAEFSATSTNASAIARQILEKIPGSSDTHVSYSQDRYIFHVKRTDGLTVLCVAEDSAGRRIPFAFLEDIHQRFVRTYGRGIHSAAAYAMNDEFSRVLSQQMDYYSNDPNADRISRLKGEMTQVRTVMIENIDKVLDRGERLELLVDKTATLQGNTLRFRRQARRFRSTVWWRNCRLMFVLILVLLIIVYIVLAFVCHDCDPKSQVIAEAIGGVRPGSLPAFLLLND</sequence>
<dbReference type="Pfam" id="PF00957">
    <property type="entry name" value="Synaptobrevin"/>
    <property type="match status" value="1"/>
</dbReference>
<dbReference type="Proteomes" id="UP001279734">
    <property type="component" value="Unassembled WGS sequence"/>
</dbReference>
<dbReference type="InterPro" id="IPR010908">
    <property type="entry name" value="Longin_dom"/>
</dbReference>
<comment type="subcellular location">
    <subcellularLocation>
        <location evidence="8">Prevacuolar compartment membrane</location>
        <topology evidence="8">Single-pass type IV membrane protein</topology>
    </subcellularLocation>
    <subcellularLocation>
        <location evidence="9">Vacuole membrane</location>
        <topology evidence="9">Single-pass type IV membrane protein</topology>
    </subcellularLocation>
</comment>
<keyword evidence="10" id="KW-0175">Coiled coil</keyword>
<accession>A0AAD3S539</accession>
<dbReference type="PROSITE" id="PS50892">
    <property type="entry name" value="V_SNARE"/>
    <property type="match status" value="1"/>
</dbReference>
<dbReference type="AlphaFoldDB" id="A0AAD3S539"/>
<protein>
    <submittedName>
        <fullName evidence="15">Uncharacterized protein</fullName>
    </submittedName>
</protein>
<evidence type="ECO:0000256" key="7">
    <source>
        <dbReference type="ARBA" id="ARBA00037493"/>
    </source>
</evidence>
<dbReference type="Gene3D" id="3.30.450.50">
    <property type="entry name" value="Longin domain"/>
    <property type="match status" value="1"/>
</dbReference>
<keyword evidence="16" id="KW-1185">Reference proteome</keyword>
<organism evidence="15 16">
    <name type="scientific">Nepenthes gracilis</name>
    <name type="common">Slender pitcher plant</name>
    <dbReference type="NCBI Taxonomy" id="150966"/>
    <lineage>
        <taxon>Eukaryota</taxon>
        <taxon>Viridiplantae</taxon>
        <taxon>Streptophyta</taxon>
        <taxon>Embryophyta</taxon>
        <taxon>Tracheophyta</taxon>
        <taxon>Spermatophyta</taxon>
        <taxon>Magnoliopsida</taxon>
        <taxon>eudicotyledons</taxon>
        <taxon>Gunneridae</taxon>
        <taxon>Pentapetalae</taxon>
        <taxon>Caryophyllales</taxon>
        <taxon>Nepenthaceae</taxon>
        <taxon>Nepenthes</taxon>
    </lineage>
</organism>
<keyword evidence="12" id="KW-0732">Signal</keyword>
<comment type="caution">
    <text evidence="15">The sequence shown here is derived from an EMBL/GenBank/DDBJ whole genome shotgun (WGS) entry which is preliminary data.</text>
</comment>
<evidence type="ECO:0000259" key="14">
    <source>
        <dbReference type="PROSITE" id="PS50892"/>
    </source>
</evidence>
<evidence type="ECO:0000256" key="12">
    <source>
        <dbReference type="SAM" id="SignalP"/>
    </source>
</evidence>
<evidence type="ECO:0000256" key="4">
    <source>
        <dbReference type="ARBA" id="ARBA00022927"/>
    </source>
</evidence>
<evidence type="ECO:0000259" key="13">
    <source>
        <dbReference type="PROSITE" id="PS50859"/>
    </source>
</evidence>
<evidence type="ECO:0000256" key="8">
    <source>
        <dbReference type="ARBA" id="ARBA00060376"/>
    </source>
</evidence>
<dbReference type="GO" id="GO:0016192">
    <property type="term" value="P:vesicle-mediated transport"/>
    <property type="evidence" value="ECO:0007669"/>
    <property type="project" value="InterPro"/>
</dbReference>
<evidence type="ECO:0000313" key="15">
    <source>
        <dbReference type="EMBL" id="GMH04556.1"/>
    </source>
</evidence>
<keyword evidence="6 11" id="KW-0472">Membrane</keyword>
<dbReference type="PANTHER" id="PTHR21136">
    <property type="entry name" value="SNARE PROTEINS"/>
    <property type="match status" value="1"/>
</dbReference>
<dbReference type="FunFam" id="1.20.5.110:FF:000004">
    <property type="entry name" value="Vesicle-associated membrane protein 7"/>
    <property type="match status" value="1"/>
</dbReference>
<dbReference type="PANTHER" id="PTHR21136:SF172">
    <property type="entry name" value="VESICLE-ASSOCIATED MEMBRANE PROTEIN 711-RELATED"/>
    <property type="match status" value="1"/>
</dbReference>
<dbReference type="PROSITE" id="PS00417">
    <property type="entry name" value="SYNAPTOBREVIN"/>
    <property type="match status" value="1"/>
</dbReference>
<dbReference type="InterPro" id="IPR051097">
    <property type="entry name" value="Synaptobrevin-like_transport"/>
</dbReference>
<dbReference type="GO" id="GO:0005774">
    <property type="term" value="C:vacuolar membrane"/>
    <property type="evidence" value="ECO:0007669"/>
    <property type="project" value="UniProtKB-SubCell"/>
</dbReference>
<proteinExistence type="inferred from homology"/>
<dbReference type="SMART" id="SM01270">
    <property type="entry name" value="Longin"/>
    <property type="match status" value="1"/>
</dbReference>
<evidence type="ECO:0000256" key="10">
    <source>
        <dbReference type="PROSITE-ProRule" id="PRU00290"/>
    </source>
</evidence>
<reference evidence="15" key="1">
    <citation type="submission" date="2023-05" db="EMBL/GenBank/DDBJ databases">
        <title>Nepenthes gracilis genome sequencing.</title>
        <authorList>
            <person name="Fukushima K."/>
        </authorList>
    </citation>
    <scope>NUCLEOTIDE SEQUENCE</scope>
    <source>
        <strain evidence="15">SING2019-196</strain>
    </source>
</reference>
<gene>
    <name evidence="15" type="ORF">Nepgr_006396</name>
</gene>
<dbReference type="PROSITE" id="PS50859">
    <property type="entry name" value="LONGIN"/>
    <property type="match status" value="1"/>
</dbReference>
<dbReference type="GO" id="GO:0015031">
    <property type="term" value="P:protein transport"/>
    <property type="evidence" value="ECO:0007669"/>
    <property type="project" value="UniProtKB-KW"/>
</dbReference>
<evidence type="ECO:0000256" key="6">
    <source>
        <dbReference type="ARBA" id="ARBA00023136"/>
    </source>
</evidence>
<feature type="domain" description="Longin" evidence="13">
    <location>
        <begin position="7"/>
        <end position="111"/>
    </location>
</feature>
<evidence type="ECO:0000256" key="11">
    <source>
        <dbReference type="SAM" id="Phobius"/>
    </source>
</evidence>
<evidence type="ECO:0000256" key="9">
    <source>
        <dbReference type="ARBA" id="ARBA00060379"/>
    </source>
</evidence>
<evidence type="ECO:0000256" key="1">
    <source>
        <dbReference type="ARBA" id="ARBA00008025"/>
    </source>
</evidence>
<dbReference type="InterPro" id="IPR001388">
    <property type="entry name" value="Synaptobrevin-like"/>
</dbReference>
<keyword evidence="4" id="KW-0653">Protein transport</keyword>